<accession>A0ABR8ZGW0</accession>
<comment type="caution">
    <text evidence="2">The sequence shown here is derived from an EMBL/GenBank/DDBJ whole genome shotgun (WGS) entry which is preliminary data.</text>
</comment>
<feature type="signal peptide" evidence="1">
    <location>
        <begin position="1"/>
        <end position="32"/>
    </location>
</feature>
<organism evidence="2 3">
    <name type="scientific">Chryseobacterium caseinilyticum</name>
    <dbReference type="NCBI Taxonomy" id="2771428"/>
    <lineage>
        <taxon>Bacteria</taxon>
        <taxon>Pseudomonadati</taxon>
        <taxon>Bacteroidota</taxon>
        <taxon>Flavobacteriia</taxon>
        <taxon>Flavobacteriales</taxon>
        <taxon>Weeksellaceae</taxon>
        <taxon>Chryseobacterium group</taxon>
        <taxon>Chryseobacterium</taxon>
    </lineage>
</organism>
<dbReference type="RefSeq" id="WP_191738394.1">
    <property type="nucleotide sequence ID" value="NZ_JACYFS010000011.1"/>
</dbReference>
<sequence length="218" mass="25377">MTVKIIKFSQLLRLVRPVFLTLTLFQSLFLTAQKNTCPENNTPKIVILDGAKVYSSDSGFNTQTASVKLSPKESDYPYRIKKTSDRNLIKFIRKSEKQKQYVNPDVAITKITKNKSGKEKRKTQKLRKSYKDFGFLKLYHLPSRDRLSHADTFSTDYIAPVQNSQYQFKPGIYEIQVAVKKALGYLHFKKYPNYNNRSFDFCFSKFYSVRPPPTTEII</sequence>
<evidence type="ECO:0000313" key="3">
    <source>
        <dbReference type="Proteomes" id="UP000637299"/>
    </source>
</evidence>
<name>A0ABR8ZGW0_9FLAO</name>
<feature type="chain" id="PRO_5045485345" evidence="1">
    <location>
        <begin position="33"/>
        <end position="218"/>
    </location>
</feature>
<dbReference type="Proteomes" id="UP000637299">
    <property type="component" value="Unassembled WGS sequence"/>
</dbReference>
<evidence type="ECO:0000313" key="2">
    <source>
        <dbReference type="EMBL" id="MBD8084546.1"/>
    </source>
</evidence>
<evidence type="ECO:0000256" key="1">
    <source>
        <dbReference type="SAM" id="SignalP"/>
    </source>
</evidence>
<gene>
    <name evidence="2" type="ORF">IC610_19230</name>
</gene>
<keyword evidence="1" id="KW-0732">Signal</keyword>
<keyword evidence="3" id="KW-1185">Reference proteome</keyword>
<reference evidence="2 3" key="1">
    <citation type="submission" date="2020-09" db="EMBL/GenBank/DDBJ databases">
        <title>Genome seq and assembly of Chryseobacterium sp.</title>
        <authorList>
            <person name="Chhetri G."/>
        </authorList>
    </citation>
    <scope>NUCLEOTIDE SEQUENCE [LARGE SCALE GENOMIC DNA]</scope>
    <source>
        <strain evidence="2 3">GCR10</strain>
    </source>
</reference>
<protein>
    <submittedName>
        <fullName evidence="2">Uncharacterized protein</fullName>
    </submittedName>
</protein>
<proteinExistence type="predicted"/>
<dbReference type="EMBL" id="JACYFS010000011">
    <property type="protein sequence ID" value="MBD8084546.1"/>
    <property type="molecule type" value="Genomic_DNA"/>
</dbReference>